<dbReference type="Proteomes" id="UP000007266">
    <property type="component" value="Unassembled WGS sequence"/>
</dbReference>
<accession>D7EIX1</accession>
<dbReference type="EMBL" id="KQ971905">
    <property type="protein sequence ID" value="EFA12404.1"/>
    <property type="molecule type" value="Genomic_DNA"/>
</dbReference>
<proteinExistence type="predicted"/>
<dbReference type="InParanoid" id="D7EIX1"/>
<organism evidence="1 2">
    <name type="scientific">Tribolium castaneum</name>
    <name type="common">Red flour beetle</name>
    <dbReference type="NCBI Taxonomy" id="7070"/>
    <lineage>
        <taxon>Eukaryota</taxon>
        <taxon>Metazoa</taxon>
        <taxon>Ecdysozoa</taxon>
        <taxon>Arthropoda</taxon>
        <taxon>Hexapoda</taxon>
        <taxon>Insecta</taxon>
        <taxon>Pterygota</taxon>
        <taxon>Neoptera</taxon>
        <taxon>Endopterygota</taxon>
        <taxon>Coleoptera</taxon>
        <taxon>Polyphaga</taxon>
        <taxon>Cucujiformia</taxon>
        <taxon>Tenebrionidae</taxon>
        <taxon>Tenebrionidae incertae sedis</taxon>
        <taxon>Tribolium</taxon>
    </lineage>
</organism>
<dbReference type="HOGENOM" id="CLU_188628_0_0_1"/>
<dbReference type="PhylomeDB" id="D7EIX1"/>
<name>D7EIX1_TRICA</name>
<protein>
    <submittedName>
        <fullName evidence="1">Uncharacterized protein</fullName>
    </submittedName>
</protein>
<dbReference type="AlphaFoldDB" id="D7EIX1"/>
<sequence length="90" mass="10205">MSKLPAGYYGDYNPELVVNHAGLTEEEVDHLLTKIPAGTFEWVSRINIYRRPGPPPSLGDYFDNFTVGRLAAAVDANEERGIIYIWVWIH</sequence>
<gene>
    <name evidence="1" type="primary">GLEAN_16406</name>
    <name evidence="1" type="ORF">TcasGA2_TC016406</name>
</gene>
<evidence type="ECO:0000313" key="1">
    <source>
        <dbReference type="EMBL" id="EFA12404.1"/>
    </source>
</evidence>
<reference evidence="1 2" key="2">
    <citation type="journal article" date="2010" name="Nucleic Acids Res.">
        <title>BeetleBase in 2010: revisions to provide comprehensive genomic information for Tribolium castaneum.</title>
        <authorList>
            <person name="Kim H.S."/>
            <person name="Murphy T."/>
            <person name="Xia J."/>
            <person name="Caragea D."/>
            <person name="Park Y."/>
            <person name="Beeman R.W."/>
            <person name="Lorenzen M.D."/>
            <person name="Butcher S."/>
            <person name="Manak J.R."/>
            <person name="Brown S.J."/>
        </authorList>
    </citation>
    <scope>NUCLEOTIDE SEQUENCE [LARGE SCALE GENOMIC DNA]</scope>
    <source>
        <strain evidence="1 2">Georgia GA2</strain>
    </source>
</reference>
<keyword evidence="2" id="KW-1185">Reference proteome</keyword>
<reference evidence="1 2" key="1">
    <citation type="journal article" date="2008" name="Nature">
        <title>The genome of the model beetle and pest Tribolium castaneum.</title>
        <authorList>
            <consortium name="Tribolium Genome Sequencing Consortium"/>
            <person name="Richards S."/>
            <person name="Gibbs R.A."/>
            <person name="Weinstock G.M."/>
            <person name="Brown S.J."/>
            <person name="Denell R."/>
            <person name="Beeman R.W."/>
            <person name="Gibbs R."/>
            <person name="Beeman R.W."/>
            <person name="Brown S.J."/>
            <person name="Bucher G."/>
            <person name="Friedrich M."/>
            <person name="Grimmelikhuijzen C.J."/>
            <person name="Klingler M."/>
            <person name="Lorenzen M."/>
            <person name="Richards S."/>
            <person name="Roth S."/>
            <person name="Schroder R."/>
            <person name="Tautz D."/>
            <person name="Zdobnov E.M."/>
            <person name="Muzny D."/>
            <person name="Gibbs R.A."/>
            <person name="Weinstock G.M."/>
            <person name="Attaway T."/>
            <person name="Bell S."/>
            <person name="Buhay C.J."/>
            <person name="Chandrabose M.N."/>
            <person name="Chavez D."/>
            <person name="Clerk-Blankenburg K.P."/>
            <person name="Cree A."/>
            <person name="Dao M."/>
            <person name="Davis C."/>
            <person name="Chacko J."/>
            <person name="Dinh H."/>
            <person name="Dugan-Rocha S."/>
            <person name="Fowler G."/>
            <person name="Garner T.T."/>
            <person name="Garnes J."/>
            <person name="Gnirke A."/>
            <person name="Hawes A."/>
            <person name="Hernandez J."/>
            <person name="Hines S."/>
            <person name="Holder M."/>
            <person name="Hume J."/>
            <person name="Jhangiani S.N."/>
            <person name="Joshi V."/>
            <person name="Khan Z.M."/>
            <person name="Jackson L."/>
            <person name="Kovar C."/>
            <person name="Kowis A."/>
            <person name="Lee S."/>
            <person name="Lewis L.R."/>
            <person name="Margolis J."/>
            <person name="Morgan M."/>
            <person name="Nazareth L.V."/>
            <person name="Nguyen N."/>
            <person name="Okwuonu G."/>
            <person name="Parker D."/>
            <person name="Richards S."/>
            <person name="Ruiz S.J."/>
            <person name="Santibanez J."/>
            <person name="Savard J."/>
            <person name="Scherer S.E."/>
            <person name="Schneider B."/>
            <person name="Sodergren E."/>
            <person name="Tautz D."/>
            <person name="Vattahil S."/>
            <person name="Villasana D."/>
            <person name="White C.S."/>
            <person name="Wright R."/>
            <person name="Park Y."/>
            <person name="Beeman R.W."/>
            <person name="Lord J."/>
            <person name="Oppert B."/>
            <person name="Lorenzen M."/>
            <person name="Brown S."/>
            <person name="Wang L."/>
            <person name="Savard J."/>
            <person name="Tautz D."/>
            <person name="Richards S."/>
            <person name="Weinstock G."/>
            <person name="Gibbs R.A."/>
            <person name="Liu Y."/>
            <person name="Worley K."/>
            <person name="Weinstock G."/>
            <person name="Elsik C.G."/>
            <person name="Reese J.T."/>
            <person name="Elhaik E."/>
            <person name="Landan G."/>
            <person name="Graur D."/>
            <person name="Arensburger P."/>
            <person name="Atkinson P."/>
            <person name="Beeman R.W."/>
            <person name="Beidler J."/>
            <person name="Brown S.J."/>
            <person name="Demuth J.P."/>
            <person name="Drury D.W."/>
            <person name="Du Y.Z."/>
            <person name="Fujiwara H."/>
            <person name="Lorenzen M."/>
            <person name="Maselli V."/>
            <person name="Osanai M."/>
            <person name="Park Y."/>
            <person name="Robertson H.M."/>
            <person name="Tu Z."/>
            <person name="Wang J.J."/>
            <person name="Wang S."/>
            <person name="Richards S."/>
            <person name="Song H."/>
            <person name="Zhang L."/>
            <person name="Sodergren E."/>
            <person name="Werner D."/>
            <person name="Stanke M."/>
            <person name="Morgenstern B."/>
            <person name="Solovyev V."/>
            <person name="Kosarev P."/>
            <person name="Brown G."/>
            <person name="Chen H.C."/>
            <person name="Ermolaeva O."/>
            <person name="Hlavina W."/>
            <person name="Kapustin Y."/>
            <person name="Kiryutin B."/>
            <person name="Kitts P."/>
            <person name="Maglott D."/>
            <person name="Pruitt K."/>
            <person name="Sapojnikov V."/>
            <person name="Souvorov A."/>
            <person name="Mackey A.J."/>
            <person name="Waterhouse R.M."/>
            <person name="Wyder S."/>
            <person name="Zdobnov E.M."/>
            <person name="Zdobnov E.M."/>
            <person name="Wyder S."/>
            <person name="Kriventseva E.V."/>
            <person name="Kadowaki T."/>
            <person name="Bork P."/>
            <person name="Aranda M."/>
            <person name="Bao R."/>
            <person name="Beermann A."/>
            <person name="Berns N."/>
            <person name="Bolognesi R."/>
            <person name="Bonneton F."/>
            <person name="Bopp D."/>
            <person name="Brown S.J."/>
            <person name="Bucher G."/>
            <person name="Butts T."/>
            <person name="Chaumot A."/>
            <person name="Denell R.E."/>
            <person name="Ferrier D.E."/>
            <person name="Friedrich M."/>
            <person name="Gordon C.M."/>
            <person name="Jindra M."/>
            <person name="Klingler M."/>
            <person name="Lan Q."/>
            <person name="Lattorff H.M."/>
            <person name="Laudet V."/>
            <person name="von Levetsow C."/>
            <person name="Liu Z."/>
            <person name="Lutz R."/>
            <person name="Lynch J.A."/>
            <person name="da Fonseca R.N."/>
            <person name="Posnien N."/>
            <person name="Reuter R."/>
            <person name="Roth S."/>
            <person name="Savard J."/>
            <person name="Schinko J.B."/>
            <person name="Schmitt C."/>
            <person name="Schoppmeier M."/>
            <person name="Schroder R."/>
            <person name="Shippy T.D."/>
            <person name="Simonnet F."/>
            <person name="Marques-Souza H."/>
            <person name="Tautz D."/>
            <person name="Tomoyasu Y."/>
            <person name="Trauner J."/>
            <person name="Van der Zee M."/>
            <person name="Vervoort M."/>
            <person name="Wittkopp N."/>
            <person name="Wimmer E.A."/>
            <person name="Yang X."/>
            <person name="Jones A.K."/>
            <person name="Sattelle D.B."/>
            <person name="Ebert P.R."/>
            <person name="Nelson D."/>
            <person name="Scott J.G."/>
            <person name="Beeman R.W."/>
            <person name="Muthukrishnan S."/>
            <person name="Kramer K.J."/>
            <person name="Arakane Y."/>
            <person name="Beeman R.W."/>
            <person name="Zhu Q."/>
            <person name="Hogenkamp D."/>
            <person name="Dixit R."/>
            <person name="Oppert B."/>
            <person name="Jiang H."/>
            <person name="Zou Z."/>
            <person name="Marshall J."/>
            <person name="Elpidina E."/>
            <person name="Vinokurov K."/>
            <person name="Oppert C."/>
            <person name="Zou Z."/>
            <person name="Evans J."/>
            <person name="Lu Z."/>
            <person name="Zhao P."/>
            <person name="Sumathipala N."/>
            <person name="Altincicek B."/>
            <person name="Vilcinskas A."/>
            <person name="Williams M."/>
            <person name="Hultmark D."/>
            <person name="Hetru C."/>
            <person name="Jiang H."/>
            <person name="Grimmelikhuijzen C.J."/>
            <person name="Hauser F."/>
            <person name="Cazzamali G."/>
            <person name="Williamson M."/>
            <person name="Park Y."/>
            <person name="Li B."/>
            <person name="Tanaka Y."/>
            <person name="Predel R."/>
            <person name="Neupert S."/>
            <person name="Schachtner J."/>
            <person name="Verleyen P."/>
            <person name="Raible F."/>
            <person name="Bork P."/>
            <person name="Friedrich M."/>
            <person name="Walden K.K."/>
            <person name="Robertson H.M."/>
            <person name="Angeli S."/>
            <person name="Foret S."/>
            <person name="Bucher G."/>
            <person name="Schuetz S."/>
            <person name="Maleszka R."/>
            <person name="Wimmer E.A."/>
            <person name="Beeman R.W."/>
            <person name="Lorenzen M."/>
            <person name="Tomoyasu Y."/>
            <person name="Miller S.C."/>
            <person name="Grossmann D."/>
            <person name="Bucher G."/>
        </authorList>
    </citation>
    <scope>NUCLEOTIDE SEQUENCE [LARGE SCALE GENOMIC DNA]</scope>
    <source>
        <strain evidence="1 2">Georgia GA2</strain>
    </source>
</reference>
<evidence type="ECO:0000313" key="2">
    <source>
        <dbReference type="Proteomes" id="UP000007266"/>
    </source>
</evidence>